<dbReference type="GeneID" id="17259400"/>
<keyword evidence="3" id="KW-1185">Reference proteome</keyword>
<feature type="compositionally biased region" description="Basic and acidic residues" evidence="1">
    <location>
        <begin position="25"/>
        <end position="46"/>
    </location>
</feature>
<feature type="region of interest" description="Disordered" evidence="1">
    <location>
        <begin position="80"/>
        <end position="123"/>
    </location>
</feature>
<name>A0A0D3IPR3_EMIH1</name>
<dbReference type="KEGG" id="ehx:EMIHUDRAFT_247080"/>
<organism evidence="2 3">
    <name type="scientific">Emiliania huxleyi (strain CCMP1516)</name>
    <dbReference type="NCBI Taxonomy" id="280463"/>
    <lineage>
        <taxon>Eukaryota</taxon>
        <taxon>Haptista</taxon>
        <taxon>Haptophyta</taxon>
        <taxon>Prymnesiophyceae</taxon>
        <taxon>Isochrysidales</taxon>
        <taxon>Noelaerhabdaceae</taxon>
        <taxon>Emiliania</taxon>
    </lineage>
</organism>
<evidence type="ECO:0000256" key="1">
    <source>
        <dbReference type="SAM" id="MobiDB-lite"/>
    </source>
</evidence>
<accession>A0A0D3IPR3</accession>
<dbReference type="Proteomes" id="UP000013827">
    <property type="component" value="Unassembled WGS sequence"/>
</dbReference>
<reference evidence="2" key="2">
    <citation type="submission" date="2024-10" db="UniProtKB">
        <authorList>
            <consortium name="EnsemblProtists"/>
        </authorList>
    </citation>
    <scope>IDENTIFICATION</scope>
</reference>
<evidence type="ECO:0000313" key="3">
    <source>
        <dbReference type="Proteomes" id="UP000013827"/>
    </source>
</evidence>
<sequence>MGAGSRMSAGQVAEAGIELPAFGIEQRRPGDRSDPFRSGDRSDGREAALAPQPSASAAARCCLLAREPPDVLRGESCSSALLLDDASEATPRLGDEGSERRGDSSGDAATGGTESLSSGTGGG</sequence>
<dbReference type="PaxDb" id="2903-EOD13248"/>
<dbReference type="RefSeq" id="XP_005765677.1">
    <property type="nucleotide sequence ID" value="XM_005765620.1"/>
</dbReference>
<feature type="region of interest" description="Disordered" evidence="1">
    <location>
        <begin position="1"/>
        <end position="57"/>
    </location>
</feature>
<reference evidence="3" key="1">
    <citation type="journal article" date="2013" name="Nature">
        <title>Pan genome of the phytoplankton Emiliania underpins its global distribution.</title>
        <authorList>
            <person name="Read B.A."/>
            <person name="Kegel J."/>
            <person name="Klute M.J."/>
            <person name="Kuo A."/>
            <person name="Lefebvre S.C."/>
            <person name="Maumus F."/>
            <person name="Mayer C."/>
            <person name="Miller J."/>
            <person name="Monier A."/>
            <person name="Salamov A."/>
            <person name="Young J."/>
            <person name="Aguilar M."/>
            <person name="Claverie J.M."/>
            <person name="Frickenhaus S."/>
            <person name="Gonzalez K."/>
            <person name="Herman E.K."/>
            <person name="Lin Y.C."/>
            <person name="Napier J."/>
            <person name="Ogata H."/>
            <person name="Sarno A.F."/>
            <person name="Shmutz J."/>
            <person name="Schroeder D."/>
            <person name="de Vargas C."/>
            <person name="Verret F."/>
            <person name="von Dassow P."/>
            <person name="Valentin K."/>
            <person name="Van de Peer Y."/>
            <person name="Wheeler G."/>
            <person name="Dacks J.B."/>
            <person name="Delwiche C.F."/>
            <person name="Dyhrman S.T."/>
            <person name="Glockner G."/>
            <person name="John U."/>
            <person name="Richards T."/>
            <person name="Worden A.Z."/>
            <person name="Zhang X."/>
            <person name="Grigoriev I.V."/>
            <person name="Allen A.E."/>
            <person name="Bidle K."/>
            <person name="Borodovsky M."/>
            <person name="Bowler C."/>
            <person name="Brownlee C."/>
            <person name="Cock J.M."/>
            <person name="Elias M."/>
            <person name="Gladyshev V.N."/>
            <person name="Groth M."/>
            <person name="Guda C."/>
            <person name="Hadaegh A."/>
            <person name="Iglesias-Rodriguez M.D."/>
            <person name="Jenkins J."/>
            <person name="Jones B.M."/>
            <person name="Lawson T."/>
            <person name="Leese F."/>
            <person name="Lindquist E."/>
            <person name="Lobanov A."/>
            <person name="Lomsadze A."/>
            <person name="Malik S.B."/>
            <person name="Marsh M.E."/>
            <person name="Mackinder L."/>
            <person name="Mock T."/>
            <person name="Mueller-Roeber B."/>
            <person name="Pagarete A."/>
            <person name="Parker M."/>
            <person name="Probert I."/>
            <person name="Quesneville H."/>
            <person name="Raines C."/>
            <person name="Rensing S.A."/>
            <person name="Riano-Pachon D.M."/>
            <person name="Richier S."/>
            <person name="Rokitta S."/>
            <person name="Shiraiwa Y."/>
            <person name="Soanes D.M."/>
            <person name="van der Giezen M."/>
            <person name="Wahlund T.M."/>
            <person name="Williams B."/>
            <person name="Wilson W."/>
            <person name="Wolfe G."/>
            <person name="Wurch L.L."/>
        </authorList>
    </citation>
    <scope>NUCLEOTIDE SEQUENCE</scope>
</reference>
<proteinExistence type="predicted"/>
<feature type="compositionally biased region" description="Low complexity" evidence="1">
    <location>
        <begin position="47"/>
        <end position="57"/>
    </location>
</feature>
<protein>
    <submittedName>
        <fullName evidence="2">Uncharacterized protein</fullName>
    </submittedName>
</protein>
<feature type="compositionally biased region" description="Low complexity" evidence="1">
    <location>
        <begin position="110"/>
        <end position="123"/>
    </location>
</feature>
<dbReference type="EnsemblProtists" id="EOD13248">
    <property type="protein sequence ID" value="EOD13248"/>
    <property type="gene ID" value="EMIHUDRAFT_247080"/>
</dbReference>
<evidence type="ECO:0000313" key="2">
    <source>
        <dbReference type="EnsemblProtists" id="EOD13248"/>
    </source>
</evidence>
<dbReference type="AlphaFoldDB" id="A0A0D3IPR3"/>
<dbReference type="HOGENOM" id="CLU_2019560_0_0_1"/>
<feature type="compositionally biased region" description="Basic and acidic residues" evidence="1">
    <location>
        <begin position="93"/>
        <end position="104"/>
    </location>
</feature>